<dbReference type="Proteomes" id="UP000308600">
    <property type="component" value="Unassembled WGS sequence"/>
</dbReference>
<organism evidence="1 2">
    <name type="scientific">Pluteus cervinus</name>
    <dbReference type="NCBI Taxonomy" id="181527"/>
    <lineage>
        <taxon>Eukaryota</taxon>
        <taxon>Fungi</taxon>
        <taxon>Dikarya</taxon>
        <taxon>Basidiomycota</taxon>
        <taxon>Agaricomycotina</taxon>
        <taxon>Agaricomycetes</taxon>
        <taxon>Agaricomycetidae</taxon>
        <taxon>Agaricales</taxon>
        <taxon>Pluteineae</taxon>
        <taxon>Pluteaceae</taxon>
        <taxon>Pluteus</taxon>
    </lineage>
</organism>
<protein>
    <submittedName>
        <fullName evidence="1">Uncharacterized protein</fullName>
    </submittedName>
</protein>
<dbReference type="EMBL" id="ML209645">
    <property type="protein sequence ID" value="TFK58096.1"/>
    <property type="molecule type" value="Genomic_DNA"/>
</dbReference>
<evidence type="ECO:0000313" key="2">
    <source>
        <dbReference type="Proteomes" id="UP000308600"/>
    </source>
</evidence>
<gene>
    <name evidence="1" type="ORF">BDN72DRAFT_866221</name>
</gene>
<proteinExistence type="predicted"/>
<name>A0ACD2ZXL6_9AGAR</name>
<reference evidence="1 2" key="1">
    <citation type="journal article" date="2019" name="Nat. Ecol. Evol.">
        <title>Megaphylogeny resolves global patterns of mushroom evolution.</title>
        <authorList>
            <person name="Varga T."/>
            <person name="Krizsan K."/>
            <person name="Foldi C."/>
            <person name="Dima B."/>
            <person name="Sanchez-Garcia M."/>
            <person name="Sanchez-Ramirez S."/>
            <person name="Szollosi G.J."/>
            <person name="Szarkandi J.G."/>
            <person name="Papp V."/>
            <person name="Albert L."/>
            <person name="Andreopoulos W."/>
            <person name="Angelini C."/>
            <person name="Antonin V."/>
            <person name="Barry K.W."/>
            <person name="Bougher N.L."/>
            <person name="Buchanan P."/>
            <person name="Buyck B."/>
            <person name="Bense V."/>
            <person name="Catcheside P."/>
            <person name="Chovatia M."/>
            <person name="Cooper J."/>
            <person name="Damon W."/>
            <person name="Desjardin D."/>
            <person name="Finy P."/>
            <person name="Geml J."/>
            <person name="Haridas S."/>
            <person name="Hughes K."/>
            <person name="Justo A."/>
            <person name="Karasinski D."/>
            <person name="Kautmanova I."/>
            <person name="Kiss B."/>
            <person name="Kocsube S."/>
            <person name="Kotiranta H."/>
            <person name="LaButti K.M."/>
            <person name="Lechner B.E."/>
            <person name="Liimatainen K."/>
            <person name="Lipzen A."/>
            <person name="Lukacs Z."/>
            <person name="Mihaltcheva S."/>
            <person name="Morgado L.N."/>
            <person name="Niskanen T."/>
            <person name="Noordeloos M.E."/>
            <person name="Ohm R.A."/>
            <person name="Ortiz-Santana B."/>
            <person name="Ovrebo C."/>
            <person name="Racz N."/>
            <person name="Riley R."/>
            <person name="Savchenko A."/>
            <person name="Shiryaev A."/>
            <person name="Soop K."/>
            <person name="Spirin V."/>
            <person name="Szebenyi C."/>
            <person name="Tomsovsky M."/>
            <person name="Tulloss R.E."/>
            <person name="Uehling J."/>
            <person name="Grigoriev I.V."/>
            <person name="Vagvolgyi C."/>
            <person name="Papp T."/>
            <person name="Martin F.M."/>
            <person name="Miettinen O."/>
            <person name="Hibbett D.S."/>
            <person name="Nagy L.G."/>
        </authorList>
    </citation>
    <scope>NUCLEOTIDE SEQUENCE [LARGE SCALE GENOMIC DNA]</scope>
    <source>
        <strain evidence="1 2">NL-1719</strain>
    </source>
</reference>
<evidence type="ECO:0000313" key="1">
    <source>
        <dbReference type="EMBL" id="TFK58096.1"/>
    </source>
</evidence>
<feature type="non-terminal residue" evidence="1">
    <location>
        <position position="322"/>
    </location>
</feature>
<accession>A0ACD2ZXL6</accession>
<keyword evidence="2" id="KW-1185">Reference proteome</keyword>
<sequence length="322" mass="34851">MTPNDDARIRLNNLLAAKATKELALVGVSKQVSKKKGGQKKKTTLEQELLLLNEQISSIEAELAPGSADGLDDKTKDCKLTFILAIQDDDPPDNAGTRATRSKSKTGNKKGNSASQKKRKRGDSNASEPQAPTDQPDGKDNHSEKRARVEATGLGHEPNGGAVKATQDDGEVKATQEPANEGHAPAGNDDSGVVQAITEGPSPERLSPQAKGFNEATAPKISTTGAKDVVMDGPDSGSEFEWEGDVDDDEYMAKICYQFFYGKRWMKETFGDDGEFEPSSDTYDSSEVEGVDQPRPTYFSVDEVDHSEWEEEALGLEEEVKL</sequence>